<name>A0A8S9YSG3_9TREM</name>
<proteinExistence type="predicted"/>
<dbReference type="AlphaFoldDB" id="A0A8S9YSG3"/>
<keyword evidence="2" id="KW-1185">Reference proteome</keyword>
<dbReference type="EMBL" id="JTDE01003492">
    <property type="protein sequence ID" value="KAF7256001.1"/>
    <property type="molecule type" value="Genomic_DNA"/>
</dbReference>
<accession>A0A8S9YSG3</accession>
<gene>
    <name evidence="1" type="ORF">EG68_07186</name>
</gene>
<dbReference type="Proteomes" id="UP000822476">
    <property type="component" value="Unassembled WGS sequence"/>
</dbReference>
<evidence type="ECO:0000313" key="2">
    <source>
        <dbReference type="Proteomes" id="UP000822476"/>
    </source>
</evidence>
<comment type="caution">
    <text evidence="1">The sequence shown here is derived from an EMBL/GenBank/DDBJ whole genome shotgun (WGS) entry which is preliminary data.</text>
</comment>
<evidence type="ECO:0000313" key="1">
    <source>
        <dbReference type="EMBL" id="KAF7256001.1"/>
    </source>
</evidence>
<protein>
    <submittedName>
        <fullName evidence="1">Uncharacterized protein</fullName>
    </submittedName>
</protein>
<organism evidence="1 2">
    <name type="scientific">Paragonimus skrjabini miyazakii</name>
    <dbReference type="NCBI Taxonomy" id="59628"/>
    <lineage>
        <taxon>Eukaryota</taxon>
        <taxon>Metazoa</taxon>
        <taxon>Spiralia</taxon>
        <taxon>Lophotrochozoa</taxon>
        <taxon>Platyhelminthes</taxon>
        <taxon>Trematoda</taxon>
        <taxon>Digenea</taxon>
        <taxon>Plagiorchiida</taxon>
        <taxon>Troglotremata</taxon>
        <taxon>Troglotrematidae</taxon>
        <taxon>Paragonimus</taxon>
    </lineage>
</organism>
<reference evidence="1" key="1">
    <citation type="submission" date="2019-07" db="EMBL/GenBank/DDBJ databases">
        <title>Annotation for the trematode Paragonimus miyazaki's.</title>
        <authorList>
            <person name="Choi Y.-J."/>
        </authorList>
    </citation>
    <scope>NUCLEOTIDE SEQUENCE</scope>
    <source>
        <strain evidence="1">Japan</strain>
    </source>
</reference>
<sequence length="76" mass="9319">MTFICFNDSHFRWSFDGNIGHFIQAFVHNQTENYPIIQYLMLKNIPCYHKRLLCRYYDFLYYSQKCLPLTRLVRGD</sequence>